<evidence type="ECO:0000313" key="9">
    <source>
        <dbReference type="Proteomes" id="UP000257136"/>
    </source>
</evidence>
<dbReference type="GO" id="GO:0016020">
    <property type="term" value="C:membrane"/>
    <property type="evidence" value="ECO:0007669"/>
    <property type="project" value="UniProtKB-SubCell"/>
</dbReference>
<evidence type="ECO:0000256" key="4">
    <source>
        <dbReference type="ARBA" id="ARBA00022692"/>
    </source>
</evidence>
<dbReference type="GO" id="GO:0005737">
    <property type="term" value="C:cytoplasm"/>
    <property type="evidence" value="ECO:0007669"/>
    <property type="project" value="TreeGrafter"/>
</dbReference>
<feature type="transmembrane region" description="Helical" evidence="7">
    <location>
        <begin position="32"/>
        <end position="51"/>
    </location>
</feature>
<comment type="subcellular location">
    <subcellularLocation>
        <location evidence="1">Membrane</location>
        <topology evidence="1">Single-pass membrane protein</topology>
    </subcellularLocation>
</comment>
<accession>A0A3E0ETX4</accession>
<evidence type="ECO:0000256" key="1">
    <source>
        <dbReference type="ARBA" id="ARBA00004167"/>
    </source>
</evidence>
<dbReference type="GO" id="GO:0016757">
    <property type="term" value="F:glycosyltransferase activity"/>
    <property type="evidence" value="ECO:0007669"/>
    <property type="project" value="UniProtKB-KW"/>
</dbReference>
<dbReference type="EMBL" id="QUNI01000002">
    <property type="protein sequence ID" value="REH01121.1"/>
    <property type="molecule type" value="Genomic_DNA"/>
</dbReference>
<dbReference type="Pfam" id="PF01697">
    <property type="entry name" value="Glyco_transf_92"/>
    <property type="match status" value="1"/>
</dbReference>
<dbReference type="PANTHER" id="PTHR21461:SF69">
    <property type="entry name" value="GLYCOSYLTRANSFERASE FAMILY 92 PROTEIN"/>
    <property type="match status" value="1"/>
</dbReference>
<evidence type="ECO:0000256" key="7">
    <source>
        <dbReference type="SAM" id="Phobius"/>
    </source>
</evidence>
<dbReference type="SUPFAM" id="SSF53448">
    <property type="entry name" value="Nucleotide-diphospho-sugar transferases"/>
    <property type="match status" value="1"/>
</dbReference>
<dbReference type="AlphaFoldDB" id="A0A3E0ETX4"/>
<keyword evidence="2" id="KW-0328">Glycosyltransferase</keyword>
<reference evidence="8 9" key="1">
    <citation type="submission" date="2018-08" db="EMBL/GenBank/DDBJ databases">
        <title>Genomic Encyclopedia of Archaeal and Bacterial Type Strains, Phase II (KMG-II): from individual species to whole genera.</title>
        <authorList>
            <person name="Goeker M."/>
        </authorList>
    </citation>
    <scope>NUCLEOTIDE SEQUENCE [LARGE SCALE GENOMIC DNA]</scope>
    <source>
        <strain evidence="8 9">DSM 100880</strain>
    </source>
</reference>
<dbReference type="Proteomes" id="UP000257136">
    <property type="component" value="Unassembled WGS sequence"/>
</dbReference>
<dbReference type="RefSeq" id="WP_115810783.1">
    <property type="nucleotide sequence ID" value="NZ_QUNI01000002.1"/>
</dbReference>
<gene>
    <name evidence="8" type="ORF">C8P67_102380</name>
</gene>
<proteinExistence type="predicted"/>
<sequence>MQSNQNYYVKGDFIKRGHTRQTLLKNNITNHIQYFFISLFIPLLIFVNRLFNKKTNSYKYTVSLCGIFKNEAKFLDEWIQFHLVIGIEHFYLYNNNSDDNFADVLKPYIEKGIIDLIDWPFNHSQMDAYQDCYNKFRNETNWLTFIDADEFICPITANDIKSWLKSYKNYPGVAVYWKQFGSNGKLQHNNHELVIEQYTQCWPKPSTYSKMFCNMDFPITKFKNPHIFNSKIWGIKIPPINQYKKIIVLGIHRFSILGSSTIQINHYWGKAYDTFVENKINKTDVYHENSIEMGKQRKNLLKSHEAMCTDRDYTIHRFLLFTKLMNKA</sequence>
<evidence type="ECO:0000256" key="3">
    <source>
        <dbReference type="ARBA" id="ARBA00022679"/>
    </source>
</evidence>
<comment type="caution">
    <text evidence="8">The sequence shown here is derived from an EMBL/GenBank/DDBJ whole genome shotgun (WGS) entry which is preliminary data.</text>
</comment>
<keyword evidence="9" id="KW-1185">Reference proteome</keyword>
<keyword evidence="4 7" id="KW-0812">Transmembrane</keyword>
<evidence type="ECO:0000256" key="5">
    <source>
        <dbReference type="ARBA" id="ARBA00022989"/>
    </source>
</evidence>
<protein>
    <submittedName>
        <fullName evidence="8">Glycosyl transferase family 92</fullName>
    </submittedName>
</protein>
<evidence type="ECO:0000313" key="8">
    <source>
        <dbReference type="EMBL" id="REH01121.1"/>
    </source>
</evidence>
<dbReference type="PANTHER" id="PTHR21461">
    <property type="entry name" value="GLYCOSYLTRANSFERASE FAMILY 92 PROTEIN"/>
    <property type="match status" value="1"/>
</dbReference>
<dbReference type="OrthoDB" id="1997677at2"/>
<evidence type="ECO:0000256" key="6">
    <source>
        <dbReference type="ARBA" id="ARBA00023136"/>
    </source>
</evidence>
<dbReference type="InterPro" id="IPR008166">
    <property type="entry name" value="Glyco_transf_92"/>
</dbReference>
<name>A0A3E0ETX4_9FLAO</name>
<keyword evidence="6 7" id="KW-0472">Membrane</keyword>
<keyword evidence="3 8" id="KW-0808">Transferase</keyword>
<dbReference type="InterPro" id="IPR029044">
    <property type="entry name" value="Nucleotide-diphossugar_trans"/>
</dbReference>
<organism evidence="8 9">
    <name type="scientific">Flavobacterium aquicola</name>
    <dbReference type="NCBI Taxonomy" id="1682742"/>
    <lineage>
        <taxon>Bacteria</taxon>
        <taxon>Pseudomonadati</taxon>
        <taxon>Bacteroidota</taxon>
        <taxon>Flavobacteriia</taxon>
        <taxon>Flavobacteriales</taxon>
        <taxon>Flavobacteriaceae</taxon>
        <taxon>Flavobacterium</taxon>
    </lineage>
</organism>
<evidence type="ECO:0000256" key="2">
    <source>
        <dbReference type="ARBA" id="ARBA00022676"/>
    </source>
</evidence>
<keyword evidence="5 7" id="KW-1133">Transmembrane helix</keyword>